<dbReference type="Pfam" id="PF03886">
    <property type="entry name" value="ABC_trans_aux"/>
    <property type="match status" value="1"/>
</dbReference>
<accession>A0ABW2A2H7</accession>
<dbReference type="Proteomes" id="UP001596422">
    <property type="component" value="Unassembled WGS sequence"/>
</dbReference>
<dbReference type="RefSeq" id="WP_379910088.1">
    <property type="nucleotide sequence ID" value="NZ_JBHSWE010000001.1"/>
</dbReference>
<feature type="domain" description="ABC-type transport auxiliary lipoprotein component" evidence="1">
    <location>
        <begin position="30"/>
        <end position="190"/>
    </location>
</feature>
<dbReference type="PROSITE" id="PS51257">
    <property type="entry name" value="PROKAR_LIPOPROTEIN"/>
    <property type="match status" value="1"/>
</dbReference>
<evidence type="ECO:0000313" key="3">
    <source>
        <dbReference type="Proteomes" id="UP001596422"/>
    </source>
</evidence>
<gene>
    <name evidence="2" type="ORF">ACFQDL_17040</name>
</gene>
<comment type="caution">
    <text evidence="2">The sequence shown here is derived from an EMBL/GenBank/DDBJ whole genome shotgun (WGS) entry which is preliminary data.</text>
</comment>
<keyword evidence="3" id="KW-1185">Reference proteome</keyword>
<evidence type="ECO:0000313" key="2">
    <source>
        <dbReference type="EMBL" id="MFC6671586.1"/>
    </source>
</evidence>
<dbReference type="EMBL" id="JBHSWE010000001">
    <property type="protein sequence ID" value="MFC6671586.1"/>
    <property type="molecule type" value="Genomic_DNA"/>
</dbReference>
<keyword evidence="2" id="KW-0449">Lipoprotein</keyword>
<dbReference type="SUPFAM" id="SSF159594">
    <property type="entry name" value="XCC0632-like"/>
    <property type="match status" value="1"/>
</dbReference>
<organism evidence="2 3">
    <name type="scientific">Marinobacterium aestuariivivens</name>
    <dbReference type="NCBI Taxonomy" id="1698799"/>
    <lineage>
        <taxon>Bacteria</taxon>
        <taxon>Pseudomonadati</taxon>
        <taxon>Pseudomonadota</taxon>
        <taxon>Gammaproteobacteria</taxon>
        <taxon>Oceanospirillales</taxon>
        <taxon>Oceanospirillaceae</taxon>
        <taxon>Marinobacterium</taxon>
    </lineage>
</organism>
<reference evidence="3" key="1">
    <citation type="journal article" date="2019" name="Int. J. Syst. Evol. Microbiol.">
        <title>The Global Catalogue of Microorganisms (GCM) 10K type strain sequencing project: providing services to taxonomists for standard genome sequencing and annotation.</title>
        <authorList>
            <consortium name="The Broad Institute Genomics Platform"/>
            <consortium name="The Broad Institute Genome Sequencing Center for Infectious Disease"/>
            <person name="Wu L."/>
            <person name="Ma J."/>
        </authorList>
    </citation>
    <scope>NUCLEOTIDE SEQUENCE [LARGE SCALE GENOMIC DNA]</scope>
    <source>
        <strain evidence="3">NBRC 111756</strain>
    </source>
</reference>
<name>A0ABW2A2H7_9GAMM</name>
<evidence type="ECO:0000259" key="1">
    <source>
        <dbReference type="Pfam" id="PF03886"/>
    </source>
</evidence>
<dbReference type="InterPro" id="IPR005586">
    <property type="entry name" value="ABC_trans_aux"/>
</dbReference>
<proteinExistence type="predicted"/>
<sequence>MSLKLVSGLLAILLLGACTVLPGAGPVRVYSLAPPPAPALAAPKRVDGLRVLRPQANDLLESRHMLVRPEGQPFSYYKNVRWSARVPQLWRDYLVEALRRDGRFSRVSSDEVRLQASYELVSRLNAFQTEYRDGKPVVTIGIYLQLVDSDSGRIVAERSLSREQPAAAAGLDAVIEAYDAAAGGIAAAIADWLAVAAAGRVRSAQ</sequence>
<protein>
    <submittedName>
        <fullName evidence="2">ABC-type transport auxiliary lipoprotein family protein</fullName>
    </submittedName>
</protein>
<dbReference type="Gene3D" id="3.40.50.10610">
    <property type="entry name" value="ABC-type transport auxiliary lipoprotein component"/>
    <property type="match status" value="1"/>
</dbReference>